<dbReference type="InterPro" id="IPR036291">
    <property type="entry name" value="NAD(P)-bd_dom_sf"/>
</dbReference>
<accession>A0A2Z4Y3C1</accession>
<dbReference type="KEGG" id="schv:BRCON_0924"/>
<dbReference type="Gene3D" id="3.40.50.720">
    <property type="entry name" value="NAD(P)-binding Rossmann-like Domain"/>
    <property type="match status" value="1"/>
</dbReference>
<evidence type="ECO:0000256" key="1">
    <source>
        <dbReference type="ARBA" id="ARBA00023027"/>
    </source>
</evidence>
<organism evidence="3 4">
    <name type="scientific">Sumerlaea chitinivorans</name>
    <dbReference type="NCBI Taxonomy" id="2250252"/>
    <lineage>
        <taxon>Bacteria</taxon>
        <taxon>Candidatus Sumerlaeota</taxon>
        <taxon>Candidatus Sumerlaeia</taxon>
        <taxon>Candidatus Sumerlaeales</taxon>
        <taxon>Candidatus Sumerlaeaceae</taxon>
        <taxon>Candidatus Sumerlaea</taxon>
    </lineage>
</organism>
<feature type="domain" description="NAD-dependent epimerase/dehydratase" evidence="2">
    <location>
        <begin position="1"/>
        <end position="243"/>
    </location>
</feature>
<dbReference type="SUPFAM" id="SSF51735">
    <property type="entry name" value="NAD(P)-binding Rossmann-fold domains"/>
    <property type="match status" value="1"/>
</dbReference>
<reference evidence="3 4" key="1">
    <citation type="submission" date="2018-05" db="EMBL/GenBank/DDBJ databases">
        <title>A metagenomic window into the 2 km-deep terrestrial subsurface aquifer revealed taxonomically and functionally diverse microbial community comprising novel uncultured bacterial lineages.</title>
        <authorList>
            <person name="Kadnikov V.V."/>
            <person name="Mardanov A.V."/>
            <person name="Beletsky A.V."/>
            <person name="Banks D."/>
            <person name="Pimenov N.V."/>
            <person name="Frank Y.A."/>
            <person name="Karnachuk O.V."/>
            <person name="Ravin N.V."/>
        </authorList>
    </citation>
    <scope>NUCLEOTIDE SEQUENCE [LARGE SCALE GENOMIC DNA]</scope>
    <source>
        <strain evidence="3">BY</strain>
    </source>
</reference>
<dbReference type="AlphaFoldDB" id="A0A2Z4Y3C1"/>
<protein>
    <submittedName>
        <fullName evidence="3">UDP-glucose 4-epimerase</fullName>
    </submittedName>
</protein>
<dbReference type="Proteomes" id="UP000262583">
    <property type="component" value="Chromosome"/>
</dbReference>
<evidence type="ECO:0000313" key="4">
    <source>
        <dbReference type="Proteomes" id="UP000262583"/>
    </source>
</evidence>
<evidence type="ECO:0000313" key="3">
    <source>
        <dbReference type="EMBL" id="AXA35701.1"/>
    </source>
</evidence>
<dbReference type="Pfam" id="PF01370">
    <property type="entry name" value="Epimerase"/>
    <property type="match status" value="1"/>
</dbReference>
<proteinExistence type="predicted"/>
<evidence type="ECO:0000259" key="2">
    <source>
        <dbReference type="Pfam" id="PF01370"/>
    </source>
</evidence>
<dbReference type="InterPro" id="IPR001509">
    <property type="entry name" value="Epimerase_deHydtase"/>
</dbReference>
<sequence>MTGVAGFIGSSLAEELIRQGHEVVGVDSFVPYYPRAIKEANLHWLRTQRAFRLIENDIVTLFADESAEGFKLLEGVDVVFHQAAQAGVRASWGTYFESYCHNNVLATQKLLEACKGREGLKFVYASSSSVYGETGKFPMEEDDLPVPVSPYGVTKLAAEHLVRLYTANYGLHTVSLRYFTVYGPRQRPDMAFHRIIRAALTGSEFVLFGTGEQTRDFTYISDIVAANIAAAQNGQPGGVYNLGGGSQVSMNQVISLIEEITQRKLNVRRASRERGDVTHTGASVERARRDLNFSPKVSLREGLETEVCYIRDVVLPLGV</sequence>
<name>A0A2Z4Y3C1_SUMC1</name>
<dbReference type="EMBL" id="CP030759">
    <property type="protein sequence ID" value="AXA35701.1"/>
    <property type="molecule type" value="Genomic_DNA"/>
</dbReference>
<keyword evidence="1" id="KW-0520">NAD</keyword>
<dbReference type="PRINTS" id="PR01713">
    <property type="entry name" value="NUCEPIMERASE"/>
</dbReference>
<gene>
    <name evidence="3" type="ORF">BRCON_0924</name>
</gene>
<dbReference type="PANTHER" id="PTHR43574">
    <property type="entry name" value="EPIMERASE-RELATED"/>
    <property type="match status" value="1"/>
</dbReference>